<comment type="caution">
    <text evidence="2">The sequence shown here is derived from an EMBL/GenBank/DDBJ whole genome shotgun (WGS) entry which is preliminary data.</text>
</comment>
<keyword evidence="3" id="KW-1185">Reference proteome</keyword>
<evidence type="ECO:0000259" key="1">
    <source>
        <dbReference type="Pfam" id="PF01370"/>
    </source>
</evidence>
<gene>
    <name evidence="2" type="ORF">EH240_05825</name>
</gene>
<feature type="domain" description="NAD-dependent epimerase/dehydratase" evidence="1">
    <location>
        <begin position="37"/>
        <end position="277"/>
    </location>
</feature>
<organism evidence="2 3">
    <name type="scientific">Mesorhizobium tamadayense</name>
    <dbReference type="NCBI Taxonomy" id="425306"/>
    <lineage>
        <taxon>Bacteria</taxon>
        <taxon>Pseudomonadati</taxon>
        <taxon>Pseudomonadota</taxon>
        <taxon>Alphaproteobacteria</taxon>
        <taxon>Hyphomicrobiales</taxon>
        <taxon>Phyllobacteriaceae</taxon>
        <taxon>Mesorhizobium</taxon>
    </lineage>
</organism>
<evidence type="ECO:0000313" key="2">
    <source>
        <dbReference type="EMBL" id="RRI05405.1"/>
    </source>
</evidence>
<reference evidence="2 3" key="1">
    <citation type="submission" date="2018-11" db="EMBL/GenBank/DDBJ databases">
        <title>the genome of Mesorhizobium tamadayense DSM 28320.</title>
        <authorList>
            <person name="Gao J."/>
        </authorList>
    </citation>
    <scope>NUCLEOTIDE SEQUENCE [LARGE SCALE GENOMIC DNA]</scope>
    <source>
        <strain evidence="2 3">DSM 28320</strain>
    </source>
</reference>
<dbReference type="InterPro" id="IPR001509">
    <property type="entry name" value="Epimerase_deHydtase"/>
</dbReference>
<accession>A0A3P3G3H3</accession>
<evidence type="ECO:0000313" key="3">
    <source>
        <dbReference type="Proteomes" id="UP000273786"/>
    </source>
</evidence>
<dbReference type="Proteomes" id="UP000273786">
    <property type="component" value="Unassembled WGS sequence"/>
</dbReference>
<sequence>MYRKTVPDVARPRAFWRAKILDNHSADLVEFGAHTHVLVTGGAGFVGSALVDILLARNCSVTVIDDLSNGSLRNLPAGDPRLKIRTFRVGDQAFNAAVHNEVGQADAVFHLASPIGVQRAHKERFAVTSGILESGCAIVEACQFHRRPILYTSSSEVYGSGRDRPITESDPVMTDIRPRWGYAAAKAAVEHLVAGMFFDFGIPTWIVRPFNMAGPRQRAATGLVLPVFVDAALRGEPLVVHDDGEQRRAFLHVADAAEGLLLVMQSRSLRGRPVNLGGSEAVQIGNLARMVVEATKTNAPIVMKPSNSIYGERFAVTYDRVPDTNLLTTTTGWRPVRSTRQTIVDCIEHMRTERVMA</sequence>
<dbReference type="PANTHER" id="PTHR43245:SF53">
    <property type="entry name" value="EPIMERASE-RELATED"/>
    <property type="match status" value="1"/>
</dbReference>
<proteinExistence type="predicted"/>
<dbReference type="Pfam" id="PF01370">
    <property type="entry name" value="Epimerase"/>
    <property type="match status" value="1"/>
</dbReference>
<protein>
    <submittedName>
        <fullName evidence="2">NAD-dependent epimerase/dehydratase family protein</fullName>
    </submittedName>
</protein>
<dbReference type="Gene3D" id="3.40.50.720">
    <property type="entry name" value="NAD(P)-binding Rossmann-like Domain"/>
    <property type="match status" value="1"/>
</dbReference>
<dbReference type="AlphaFoldDB" id="A0A3P3G3H3"/>
<dbReference type="EMBL" id="RQXT01000005">
    <property type="protein sequence ID" value="RRI05405.1"/>
    <property type="molecule type" value="Genomic_DNA"/>
</dbReference>
<dbReference type="InterPro" id="IPR050177">
    <property type="entry name" value="Lipid_A_modif_metabolic_enz"/>
</dbReference>
<dbReference type="SUPFAM" id="SSF51735">
    <property type="entry name" value="NAD(P)-binding Rossmann-fold domains"/>
    <property type="match status" value="1"/>
</dbReference>
<name>A0A3P3G3H3_9HYPH</name>
<dbReference type="PANTHER" id="PTHR43245">
    <property type="entry name" value="BIFUNCTIONAL POLYMYXIN RESISTANCE PROTEIN ARNA"/>
    <property type="match status" value="1"/>
</dbReference>
<dbReference type="InterPro" id="IPR036291">
    <property type="entry name" value="NAD(P)-bd_dom_sf"/>
</dbReference>
<dbReference type="OrthoDB" id="9801785at2"/>